<dbReference type="SUPFAM" id="SSF52540">
    <property type="entry name" value="P-loop containing nucleoside triphosphate hydrolases"/>
    <property type="match status" value="1"/>
</dbReference>
<dbReference type="UniPathway" id="UPA00053">
    <property type="reaction ID" value="UER00088"/>
</dbReference>
<dbReference type="HOGENOM" id="CLU_057607_4_3_0"/>
<evidence type="ECO:0000313" key="8">
    <source>
        <dbReference type="EMBL" id="GAK57882.1"/>
    </source>
</evidence>
<gene>
    <name evidence="7" type="primary">aroK</name>
    <name evidence="8" type="ORF">U27_04854</name>
</gene>
<keyword evidence="7" id="KW-0460">Magnesium</keyword>
<comment type="subcellular location">
    <subcellularLocation>
        <location evidence="7">Cytoplasm</location>
    </subcellularLocation>
</comment>
<feature type="binding site" evidence="7">
    <location>
        <position position="78"/>
    </location>
    <ligand>
        <name>substrate</name>
    </ligand>
</feature>
<dbReference type="GO" id="GO:0005829">
    <property type="term" value="C:cytosol"/>
    <property type="evidence" value="ECO:0007669"/>
    <property type="project" value="TreeGrafter"/>
</dbReference>
<evidence type="ECO:0000256" key="6">
    <source>
        <dbReference type="ARBA" id="ARBA00023141"/>
    </source>
</evidence>
<comment type="subunit">
    <text evidence="7">Monomer.</text>
</comment>
<dbReference type="PRINTS" id="PR01100">
    <property type="entry name" value="SHIKIMTKNASE"/>
</dbReference>
<dbReference type="EC" id="2.7.1.71" evidence="7"/>
<evidence type="ECO:0000256" key="4">
    <source>
        <dbReference type="ARBA" id="ARBA00022777"/>
    </source>
</evidence>
<dbReference type="InterPro" id="IPR000623">
    <property type="entry name" value="Shikimate_kinase/TSH1"/>
</dbReference>
<keyword evidence="6 7" id="KW-0057">Aromatic amino acid biosynthesis</keyword>
<name>A0A081BZX7_VECG1</name>
<evidence type="ECO:0000256" key="7">
    <source>
        <dbReference type="HAMAP-Rule" id="MF_00109"/>
    </source>
</evidence>
<feature type="binding site" evidence="7">
    <location>
        <begin position="10"/>
        <end position="15"/>
    </location>
    <ligand>
        <name>ATP</name>
        <dbReference type="ChEBI" id="CHEBI:30616"/>
    </ligand>
</feature>
<dbReference type="InterPro" id="IPR031322">
    <property type="entry name" value="Shikimate/glucono_kinase"/>
</dbReference>
<evidence type="ECO:0000256" key="1">
    <source>
        <dbReference type="ARBA" id="ARBA00022605"/>
    </source>
</evidence>
<dbReference type="eggNOG" id="COG0703">
    <property type="taxonomic scope" value="Bacteria"/>
</dbReference>
<dbReference type="PANTHER" id="PTHR21087:SF16">
    <property type="entry name" value="SHIKIMATE KINASE 1, CHLOROPLASTIC"/>
    <property type="match status" value="1"/>
</dbReference>
<dbReference type="AlphaFoldDB" id="A0A081BZX7"/>
<comment type="catalytic activity">
    <reaction evidence="7">
        <text>shikimate + ATP = 3-phosphoshikimate + ADP + H(+)</text>
        <dbReference type="Rhea" id="RHEA:13121"/>
        <dbReference type="ChEBI" id="CHEBI:15378"/>
        <dbReference type="ChEBI" id="CHEBI:30616"/>
        <dbReference type="ChEBI" id="CHEBI:36208"/>
        <dbReference type="ChEBI" id="CHEBI:145989"/>
        <dbReference type="ChEBI" id="CHEBI:456216"/>
        <dbReference type="EC" id="2.7.1.71"/>
    </reaction>
</comment>
<keyword evidence="4 7" id="KW-0418">Kinase</keyword>
<dbReference type="EMBL" id="DF820466">
    <property type="protein sequence ID" value="GAK57882.1"/>
    <property type="molecule type" value="Genomic_DNA"/>
</dbReference>
<evidence type="ECO:0000256" key="2">
    <source>
        <dbReference type="ARBA" id="ARBA00022679"/>
    </source>
</evidence>
<reference evidence="8" key="1">
    <citation type="journal article" date="2015" name="PeerJ">
        <title>First genomic representation of candidate bacterial phylum KSB3 points to enhanced environmental sensing as a trigger of wastewater bulking.</title>
        <authorList>
            <person name="Sekiguchi Y."/>
            <person name="Ohashi A."/>
            <person name="Parks D.H."/>
            <person name="Yamauchi T."/>
            <person name="Tyson G.W."/>
            <person name="Hugenholtz P."/>
        </authorList>
    </citation>
    <scope>NUCLEOTIDE SEQUENCE [LARGE SCALE GENOMIC DNA]</scope>
</reference>
<keyword evidence="9" id="KW-1185">Reference proteome</keyword>
<dbReference type="PANTHER" id="PTHR21087">
    <property type="entry name" value="SHIKIMATE KINASE"/>
    <property type="match status" value="1"/>
</dbReference>
<evidence type="ECO:0000313" key="9">
    <source>
        <dbReference type="Proteomes" id="UP000030661"/>
    </source>
</evidence>
<dbReference type="HAMAP" id="MF_00109">
    <property type="entry name" value="Shikimate_kinase"/>
    <property type="match status" value="1"/>
</dbReference>
<feature type="binding site" evidence="7">
    <location>
        <position position="32"/>
    </location>
    <ligand>
        <name>substrate</name>
    </ligand>
</feature>
<keyword evidence="7" id="KW-0479">Metal-binding</keyword>
<accession>A0A081BZX7</accession>
<dbReference type="Gene3D" id="3.40.50.300">
    <property type="entry name" value="P-loop containing nucleotide triphosphate hydrolases"/>
    <property type="match status" value="1"/>
</dbReference>
<protein>
    <recommendedName>
        <fullName evidence="7">Shikimate kinase</fullName>
        <shortName evidence="7">SK</shortName>
        <ecNumber evidence="7">2.7.1.71</ecNumber>
    </recommendedName>
</protein>
<dbReference type="GO" id="GO:0000287">
    <property type="term" value="F:magnesium ion binding"/>
    <property type="evidence" value="ECO:0007669"/>
    <property type="project" value="UniProtKB-UniRule"/>
</dbReference>
<comment type="cofactor">
    <cofactor evidence="7">
        <name>Mg(2+)</name>
        <dbReference type="ChEBI" id="CHEBI:18420"/>
    </cofactor>
    <text evidence="7">Binds 1 Mg(2+) ion per subunit.</text>
</comment>
<dbReference type="GO" id="GO:0009423">
    <property type="term" value="P:chorismate biosynthetic process"/>
    <property type="evidence" value="ECO:0007669"/>
    <property type="project" value="UniProtKB-UniRule"/>
</dbReference>
<feature type="binding site" evidence="7">
    <location>
        <position position="14"/>
    </location>
    <ligand>
        <name>Mg(2+)</name>
        <dbReference type="ChEBI" id="CHEBI:18420"/>
    </ligand>
</feature>
<dbReference type="GO" id="GO:0008652">
    <property type="term" value="P:amino acid biosynthetic process"/>
    <property type="evidence" value="ECO:0007669"/>
    <property type="project" value="UniProtKB-KW"/>
</dbReference>
<evidence type="ECO:0000256" key="3">
    <source>
        <dbReference type="ARBA" id="ARBA00022741"/>
    </source>
</evidence>
<organism evidence="8">
    <name type="scientific">Vecturithrix granuli</name>
    <dbReference type="NCBI Taxonomy" id="1499967"/>
    <lineage>
        <taxon>Bacteria</taxon>
        <taxon>Candidatus Moduliflexota</taxon>
        <taxon>Candidatus Vecturitrichia</taxon>
        <taxon>Candidatus Vecturitrichales</taxon>
        <taxon>Candidatus Vecturitrichaceae</taxon>
        <taxon>Candidatus Vecturithrix</taxon>
    </lineage>
</organism>
<sequence length="177" mass="20426">MNLYFCGIIGSGKTAIGSRLAQRLEFEFCDLDREMDDRLGYSFHRLVQEQGWIAFRELEYSICKYFAAKQHAVVCLGGGTVRYEWNIDAIKGTGPIILLEASIDTLVERVSRADRPRVNPGVTIREDITKIWKNSYHKYLQAADFVYRTDEKSLLEEVDELEQIIRTHELFQGLLLS</sequence>
<feature type="binding site" evidence="7">
    <location>
        <position position="56"/>
    </location>
    <ligand>
        <name>substrate</name>
    </ligand>
</feature>
<dbReference type="Pfam" id="PF01202">
    <property type="entry name" value="SKI"/>
    <property type="match status" value="1"/>
</dbReference>
<keyword evidence="5 7" id="KW-0067">ATP-binding</keyword>
<feature type="binding site" evidence="7">
    <location>
        <position position="115"/>
    </location>
    <ligand>
        <name>ATP</name>
        <dbReference type="ChEBI" id="CHEBI:30616"/>
    </ligand>
</feature>
<dbReference type="GO" id="GO:0004765">
    <property type="term" value="F:shikimate kinase activity"/>
    <property type="evidence" value="ECO:0007669"/>
    <property type="project" value="UniProtKB-UniRule"/>
</dbReference>
<keyword evidence="3 7" id="KW-0547">Nucleotide-binding</keyword>
<dbReference type="STRING" id="1499967.U27_04854"/>
<keyword evidence="1 7" id="KW-0028">Amino-acid biosynthesis</keyword>
<evidence type="ECO:0000256" key="5">
    <source>
        <dbReference type="ARBA" id="ARBA00022840"/>
    </source>
</evidence>
<keyword evidence="7" id="KW-0963">Cytoplasm</keyword>
<dbReference type="Proteomes" id="UP000030661">
    <property type="component" value="Unassembled WGS sequence"/>
</dbReference>
<dbReference type="CDD" id="cd00464">
    <property type="entry name" value="SK"/>
    <property type="match status" value="1"/>
</dbReference>
<dbReference type="GO" id="GO:0009073">
    <property type="term" value="P:aromatic amino acid family biosynthetic process"/>
    <property type="evidence" value="ECO:0007669"/>
    <property type="project" value="UniProtKB-KW"/>
</dbReference>
<comment type="function">
    <text evidence="7">Catalyzes the specific phosphorylation of the 3-hydroxyl group of shikimic acid using ATP as a cosubstrate.</text>
</comment>
<proteinExistence type="inferred from homology"/>
<comment type="caution">
    <text evidence="7">Lacks conserved residue(s) required for the propagation of feature annotation.</text>
</comment>
<dbReference type="InterPro" id="IPR027417">
    <property type="entry name" value="P-loop_NTPase"/>
</dbReference>
<keyword evidence="2 7" id="KW-0808">Transferase</keyword>
<comment type="similarity">
    <text evidence="7">Belongs to the shikimate kinase family.</text>
</comment>
<comment type="pathway">
    <text evidence="7">Metabolic intermediate biosynthesis; chorismate biosynthesis; chorismate from D-erythrose 4-phosphate and phosphoenolpyruvate: step 5/7.</text>
</comment>
<dbReference type="GO" id="GO:0005524">
    <property type="term" value="F:ATP binding"/>
    <property type="evidence" value="ECO:0007669"/>
    <property type="project" value="UniProtKB-UniRule"/>
</dbReference>